<reference evidence="2" key="1">
    <citation type="journal article" date="2014" name="BMC Genomics">
        <title>Genome characteristics reveal the impact of lichenization on lichen-forming fungus Endocarpon pusillum Hedwig (Verrucariales, Ascomycota).</title>
        <authorList>
            <person name="Wang Y.-Y."/>
            <person name="Liu B."/>
            <person name="Zhang X.-Y."/>
            <person name="Zhou Q.-M."/>
            <person name="Zhang T."/>
            <person name="Li H."/>
            <person name="Yu Y.-F."/>
            <person name="Zhang X.-L."/>
            <person name="Hao X.-Y."/>
            <person name="Wang M."/>
            <person name="Wang L."/>
            <person name="Wei J.-C."/>
        </authorList>
    </citation>
    <scope>NUCLEOTIDE SEQUENCE [LARGE SCALE GENOMIC DNA]</scope>
    <source>
        <strain evidence="2">Z07020 / HMAS-L-300199</strain>
    </source>
</reference>
<accession>U1HRV5</accession>
<dbReference type="EMBL" id="KE720962">
    <property type="protein sequence ID" value="ERF73245.1"/>
    <property type="molecule type" value="Genomic_DNA"/>
</dbReference>
<dbReference type="OMA" id="HQDYHDP"/>
<evidence type="ECO:0000313" key="2">
    <source>
        <dbReference type="Proteomes" id="UP000019373"/>
    </source>
</evidence>
<protein>
    <submittedName>
        <fullName evidence="1">Uncharacterized protein</fullName>
    </submittedName>
</protein>
<sequence>MPTSVLLPQLFLPRSAVNLGRFVTNVDEPHQNFYDANTASDVTEKVQTQYDSLHRSATQRTFASDLTSLLSSSFSKRSKTSIRIIADQVKTYYLNNTSRWFREAVQSEETRRWIEKTIDEGEVIYVVVGYHTIFDAQIMEQYGGQGTSDGNLGIPVSTALAATGIVVPFGNLVDPGLAGSRGRAEDEQRRFVAQGEQICAVQYRKLRLRWLASSKLDKMKLAKGTRWERYDRPRYLESDGEDMIEVELEDDLALENDREECKVGLEEDIFFSTVLEV</sequence>
<dbReference type="eggNOG" id="ENOG502SPX2">
    <property type="taxonomic scope" value="Eukaryota"/>
</dbReference>
<keyword evidence="2" id="KW-1185">Reference proteome</keyword>
<dbReference type="OrthoDB" id="5410365at2759"/>
<gene>
    <name evidence="1" type="ORF">EPUS_08796</name>
</gene>
<dbReference type="AlphaFoldDB" id="U1HRV5"/>
<dbReference type="GeneID" id="19243639"/>
<proteinExistence type="predicted"/>
<name>U1HRV5_ENDPU</name>
<organism evidence="1 2">
    <name type="scientific">Endocarpon pusillum (strain Z07020 / HMAS-L-300199)</name>
    <name type="common">Lichen-forming fungus</name>
    <dbReference type="NCBI Taxonomy" id="1263415"/>
    <lineage>
        <taxon>Eukaryota</taxon>
        <taxon>Fungi</taxon>
        <taxon>Dikarya</taxon>
        <taxon>Ascomycota</taxon>
        <taxon>Pezizomycotina</taxon>
        <taxon>Eurotiomycetes</taxon>
        <taxon>Chaetothyriomycetidae</taxon>
        <taxon>Verrucariales</taxon>
        <taxon>Verrucariaceae</taxon>
        <taxon>Endocarpon</taxon>
    </lineage>
</organism>
<dbReference type="RefSeq" id="XP_007801112.1">
    <property type="nucleotide sequence ID" value="XM_007802921.1"/>
</dbReference>
<dbReference type="Proteomes" id="UP000019373">
    <property type="component" value="Unassembled WGS sequence"/>
</dbReference>
<dbReference type="HOGENOM" id="CLU_065414_1_0_1"/>
<evidence type="ECO:0000313" key="1">
    <source>
        <dbReference type="EMBL" id="ERF73245.1"/>
    </source>
</evidence>